<accession>A0A195EWX5</accession>
<organism evidence="1 2">
    <name type="scientific">Trachymyrmex septentrionalis</name>
    <dbReference type="NCBI Taxonomy" id="34720"/>
    <lineage>
        <taxon>Eukaryota</taxon>
        <taxon>Metazoa</taxon>
        <taxon>Ecdysozoa</taxon>
        <taxon>Arthropoda</taxon>
        <taxon>Hexapoda</taxon>
        <taxon>Insecta</taxon>
        <taxon>Pterygota</taxon>
        <taxon>Neoptera</taxon>
        <taxon>Endopterygota</taxon>
        <taxon>Hymenoptera</taxon>
        <taxon>Apocrita</taxon>
        <taxon>Aculeata</taxon>
        <taxon>Formicoidea</taxon>
        <taxon>Formicidae</taxon>
        <taxon>Myrmicinae</taxon>
        <taxon>Trachymyrmex</taxon>
    </lineage>
</organism>
<dbReference type="EMBL" id="KQ981948">
    <property type="protein sequence ID" value="KYN32656.1"/>
    <property type="molecule type" value="Genomic_DNA"/>
</dbReference>
<dbReference type="AlphaFoldDB" id="A0A195EWX5"/>
<proteinExistence type="predicted"/>
<dbReference type="Gene3D" id="3.30.830.10">
    <property type="entry name" value="Metalloenzyme, LuxS/M16 peptidase-like"/>
    <property type="match status" value="1"/>
</dbReference>
<gene>
    <name evidence="1" type="ORF">ALC56_13138</name>
</gene>
<dbReference type="SUPFAM" id="SSF63411">
    <property type="entry name" value="LuxS/MPP-like metallohydrolase"/>
    <property type="match status" value="1"/>
</dbReference>
<dbReference type="STRING" id="34720.A0A195EWX5"/>
<sequence length="129" mass="15724">MKESLMNQLRTKGFSYVSCDCTDINKILEYSITVYIQENKYSFEDVDCLIEDFLDSFIRMLKRYSERTLDHIKERLRILKQRDDVEIFKQQYIFDRYKREALAIENININKLITFLRSIRNKKKIARMC</sequence>
<dbReference type="GO" id="GO:0046872">
    <property type="term" value="F:metal ion binding"/>
    <property type="evidence" value="ECO:0007669"/>
    <property type="project" value="InterPro"/>
</dbReference>
<protein>
    <submittedName>
        <fullName evidence="1">Nardilysin</fullName>
    </submittedName>
</protein>
<dbReference type="InterPro" id="IPR011249">
    <property type="entry name" value="Metalloenz_LuxS/M16"/>
</dbReference>
<name>A0A195EWX5_9HYME</name>
<evidence type="ECO:0000313" key="2">
    <source>
        <dbReference type="Proteomes" id="UP000078541"/>
    </source>
</evidence>
<dbReference type="Proteomes" id="UP000078541">
    <property type="component" value="Unassembled WGS sequence"/>
</dbReference>
<reference evidence="1 2" key="1">
    <citation type="submission" date="2016-03" db="EMBL/GenBank/DDBJ databases">
        <title>Trachymyrmex septentrionalis WGS genome.</title>
        <authorList>
            <person name="Nygaard S."/>
            <person name="Hu H."/>
            <person name="Boomsma J."/>
            <person name="Zhang G."/>
        </authorList>
    </citation>
    <scope>NUCLEOTIDE SEQUENCE [LARGE SCALE GENOMIC DNA]</scope>
    <source>
        <strain evidence="1">Tsep2-gDNA-1</strain>
        <tissue evidence="1">Whole body</tissue>
    </source>
</reference>
<keyword evidence="2" id="KW-1185">Reference proteome</keyword>
<evidence type="ECO:0000313" key="1">
    <source>
        <dbReference type="EMBL" id="KYN32656.1"/>
    </source>
</evidence>